<dbReference type="EMBL" id="NJAI01000016">
    <property type="protein sequence ID" value="PHM51599.1"/>
    <property type="molecule type" value="Genomic_DNA"/>
</dbReference>
<sequence length="70" mass="8080">MITFSQEQVGKFIDAEDEAYITKIRQQIQAEHAELVRHESEHSLHKRLKAAYLDLIAMGFKGGWVATEHK</sequence>
<geneLocation type="plasmid" evidence="1">
    <name>unnamed3</name>
</geneLocation>
<name>A0A1V0M4S9_XENHO</name>
<dbReference type="AlphaFoldDB" id="A0A1V0M4S9"/>
<gene>
    <name evidence="2" type="ORF">Xhom_04891</name>
</gene>
<dbReference type="EMBL" id="KX517800">
    <property type="protein sequence ID" value="ARD69881.1"/>
    <property type="molecule type" value="Genomic_DNA"/>
</dbReference>
<organism evidence="1">
    <name type="scientific">Xenorhabdus hominickii</name>
    <dbReference type="NCBI Taxonomy" id="351679"/>
    <lineage>
        <taxon>Bacteria</taxon>
        <taxon>Pseudomonadati</taxon>
        <taxon>Pseudomonadota</taxon>
        <taxon>Gammaproteobacteria</taxon>
        <taxon>Enterobacterales</taxon>
        <taxon>Morganellaceae</taxon>
        <taxon>Xenorhabdus</taxon>
    </lineage>
</organism>
<reference evidence="2 3" key="2">
    <citation type="journal article" date="2017" name="Nat. Microbiol.">
        <title>Natural product diversity associated with the nematode symbionts Photorhabdus and Xenorhabdus.</title>
        <authorList>
            <person name="Tobias N.J."/>
            <person name="Wolff H."/>
            <person name="Djahanschiri B."/>
            <person name="Grundmann F."/>
            <person name="Kronenwerth M."/>
            <person name="Shi Y.M."/>
            <person name="Simonyi S."/>
            <person name="Grun P."/>
            <person name="Shapiro-Ilan D."/>
            <person name="Pidot S.J."/>
            <person name="Stinear T.P."/>
            <person name="Ebersberger I."/>
            <person name="Bode H.B."/>
        </authorList>
    </citation>
    <scope>NUCLEOTIDE SEQUENCE [LARGE SCALE GENOMIC DNA]</scope>
    <source>
        <strain evidence="2 3">DSM 17903</strain>
    </source>
</reference>
<reference evidence="1" key="1">
    <citation type="journal article" date="2017" name="J. Invertebr. Pathol.">
        <title>Identification and bacterial characteristics of Xenorhabdus hominickii ANU101 from an entomopathogenic nematode, Steinernema monticolum.</title>
        <authorList>
            <person name="Park Y."/>
            <person name="Kang S."/>
            <person name="Sadekuzzaman M."/>
            <person name="Kim H."/>
            <person name="Jung J.K."/>
            <person name="Kim Y."/>
        </authorList>
    </citation>
    <scope>NUCLEOTIDE SEQUENCE</scope>
    <source>
        <strain evidence="1">ANU101</strain>
        <plasmid evidence="1">unnamed3</plasmid>
    </source>
</reference>
<evidence type="ECO:0000313" key="2">
    <source>
        <dbReference type="EMBL" id="PHM51599.1"/>
    </source>
</evidence>
<protein>
    <submittedName>
        <fullName evidence="1">Uncharacterized protein</fullName>
    </submittedName>
</protein>
<evidence type="ECO:0000313" key="3">
    <source>
        <dbReference type="Proteomes" id="UP000225433"/>
    </source>
</evidence>
<proteinExistence type="predicted"/>
<accession>A0A1V0M4S9</accession>
<keyword evidence="1" id="KW-0614">Plasmid</keyword>
<evidence type="ECO:0000313" key="1">
    <source>
        <dbReference type="EMBL" id="ARD69881.1"/>
    </source>
</evidence>
<dbReference type="Proteomes" id="UP000225433">
    <property type="component" value="Unassembled WGS sequence"/>
</dbReference>